<evidence type="ECO:0000313" key="3">
    <source>
        <dbReference type="Proteomes" id="UP000680714"/>
    </source>
</evidence>
<name>A0ABS5I8Z6_9PROT</name>
<dbReference type="PANTHER" id="PTHR22617:SF23">
    <property type="entry name" value="CHEMOTAXIS PROTEIN CHEW"/>
    <property type="match status" value="1"/>
</dbReference>
<dbReference type="InterPro" id="IPR002545">
    <property type="entry name" value="CheW-lke_dom"/>
</dbReference>
<evidence type="ECO:0000313" key="2">
    <source>
        <dbReference type="EMBL" id="MBR9970789.1"/>
    </source>
</evidence>
<dbReference type="Gene3D" id="2.30.30.40">
    <property type="entry name" value="SH3 Domains"/>
    <property type="match status" value="1"/>
</dbReference>
<evidence type="ECO:0000259" key="1">
    <source>
        <dbReference type="PROSITE" id="PS50851"/>
    </source>
</evidence>
<dbReference type="Proteomes" id="UP000680714">
    <property type="component" value="Unassembled WGS sequence"/>
</dbReference>
<dbReference type="PROSITE" id="PS50851">
    <property type="entry name" value="CHEW"/>
    <property type="match status" value="1"/>
</dbReference>
<organism evidence="2 3">
    <name type="scientific">Magnetospirillum sulfuroxidans</name>
    <dbReference type="NCBI Taxonomy" id="611300"/>
    <lineage>
        <taxon>Bacteria</taxon>
        <taxon>Pseudomonadati</taxon>
        <taxon>Pseudomonadota</taxon>
        <taxon>Alphaproteobacteria</taxon>
        <taxon>Rhodospirillales</taxon>
        <taxon>Rhodospirillaceae</taxon>
        <taxon>Magnetospirillum</taxon>
    </lineage>
</organism>
<feature type="domain" description="CheW-like" evidence="1">
    <location>
        <begin position="40"/>
        <end position="177"/>
    </location>
</feature>
<dbReference type="Pfam" id="PF01584">
    <property type="entry name" value="CheW"/>
    <property type="match status" value="1"/>
</dbReference>
<dbReference type="EMBL" id="JAGTUF010000001">
    <property type="protein sequence ID" value="MBR9970789.1"/>
    <property type="molecule type" value="Genomic_DNA"/>
</dbReference>
<gene>
    <name evidence="2" type="ORF">KEC16_03565</name>
</gene>
<dbReference type="SUPFAM" id="SSF50341">
    <property type="entry name" value="CheW-like"/>
    <property type="match status" value="1"/>
</dbReference>
<proteinExistence type="predicted"/>
<dbReference type="RefSeq" id="WP_211546246.1">
    <property type="nucleotide sequence ID" value="NZ_JAGTUF010000001.1"/>
</dbReference>
<dbReference type="InterPro" id="IPR036061">
    <property type="entry name" value="CheW-like_dom_sf"/>
</dbReference>
<keyword evidence="3" id="KW-1185">Reference proteome</keyword>
<dbReference type="InterPro" id="IPR039315">
    <property type="entry name" value="CheW"/>
</dbReference>
<dbReference type="Gene3D" id="2.40.50.180">
    <property type="entry name" value="CheA-289, Domain 4"/>
    <property type="match status" value="1"/>
</dbReference>
<accession>A0ABS5I8Z6</accession>
<dbReference type="SMART" id="SM00260">
    <property type="entry name" value="CheW"/>
    <property type="match status" value="1"/>
</dbReference>
<comment type="caution">
    <text evidence="2">The sequence shown here is derived from an EMBL/GenBank/DDBJ whole genome shotgun (WGS) entry which is preliminary data.</text>
</comment>
<reference evidence="2 3" key="1">
    <citation type="submission" date="2021-04" db="EMBL/GenBank/DDBJ databases">
        <title>Magnetospirillum sulfuroxidans sp. nov., a facultative chemolithoautotrophic sulfur-oxidizing alphaproteobacterium isolated from freshwater sediment and proposals for Paramagetospirillum gen. nov., and Magnetospirillaceae fam. nov.</title>
        <authorList>
            <person name="Koziaeva V."/>
            <person name="Geelhoed J.S."/>
            <person name="Sorokin D.Y."/>
            <person name="Grouzdev D.S."/>
        </authorList>
    </citation>
    <scope>NUCLEOTIDE SEQUENCE [LARGE SCALE GENOMIC DNA]</scope>
    <source>
        <strain evidence="2 3">J10</strain>
    </source>
</reference>
<sequence>MIASAPAFSMDDPAFVEKVLKARARRLANARREAVAAESGLSVLCFQVAGESYALALDCLAEVLPLVSVSPVPGLPRSLLGVTNVRGEIRPVFNLHHMLTLPEPDANDRFFAVFLRTAGRAVGLRVNELRRIRRLDDATLTFPHESGNGLPQRFIRGISPETLIVLDPQQILAQDVLHDRRADYRRSQ</sequence>
<protein>
    <submittedName>
        <fullName evidence="2">Chemotaxis protein CheW</fullName>
    </submittedName>
</protein>
<dbReference type="PANTHER" id="PTHR22617">
    <property type="entry name" value="CHEMOTAXIS SENSOR HISTIDINE KINASE-RELATED"/>
    <property type="match status" value="1"/>
</dbReference>